<evidence type="ECO:0000313" key="2">
    <source>
        <dbReference type="Proteomes" id="UP000054537"/>
    </source>
</evidence>
<name>A0A0A6UFJ8_ACTUT</name>
<dbReference type="GO" id="GO:0003677">
    <property type="term" value="F:DNA binding"/>
    <property type="evidence" value="ECO:0007669"/>
    <property type="project" value="UniProtKB-KW"/>
</dbReference>
<reference evidence="1 2" key="1">
    <citation type="submission" date="2014-10" db="EMBL/GenBank/DDBJ databases">
        <title>Draft genome sequence of Actinoplanes utahensis NRRL 12052.</title>
        <authorList>
            <person name="Velasco-Bucheli B."/>
            <person name="del Cerro C."/>
            <person name="Hormigo D."/>
            <person name="Garcia J.L."/>
            <person name="Acebal C."/>
            <person name="Arroyo M."/>
            <person name="de la Mata I."/>
        </authorList>
    </citation>
    <scope>NUCLEOTIDE SEQUENCE [LARGE SCALE GENOMIC DNA]</scope>
    <source>
        <strain evidence="1 2">NRRL 12052</strain>
    </source>
</reference>
<dbReference type="STRING" id="1869.MB27_36255"/>
<dbReference type="OrthoDB" id="4561190at2"/>
<dbReference type="Proteomes" id="UP000054537">
    <property type="component" value="Unassembled WGS sequence"/>
</dbReference>
<accession>A0A0A6UFJ8</accession>
<dbReference type="AlphaFoldDB" id="A0A0A6UFJ8"/>
<gene>
    <name evidence="1" type="ORF">MB27_36255</name>
</gene>
<dbReference type="Gene3D" id="3.40.50.300">
    <property type="entry name" value="P-loop containing nucleotide triphosphate hydrolases"/>
    <property type="match status" value="1"/>
</dbReference>
<proteinExistence type="predicted"/>
<protein>
    <submittedName>
        <fullName evidence="1">DNA-binding protein</fullName>
    </submittedName>
</protein>
<keyword evidence="1" id="KW-0238">DNA-binding</keyword>
<organism evidence="1 2">
    <name type="scientific">Actinoplanes utahensis</name>
    <dbReference type="NCBI Taxonomy" id="1869"/>
    <lineage>
        <taxon>Bacteria</taxon>
        <taxon>Bacillati</taxon>
        <taxon>Actinomycetota</taxon>
        <taxon>Actinomycetes</taxon>
        <taxon>Micromonosporales</taxon>
        <taxon>Micromonosporaceae</taxon>
        <taxon>Actinoplanes</taxon>
    </lineage>
</organism>
<dbReference type="EMBL" id="JRTT01000133">
    <property type="protein sequence ID" value="KHD73094.1"/>
    <property type="molecule type" value="Genomic_DNA"/>
</dbReference>
<dbReference type="InterPro" id="IPR027417">
    <property type="entry name" value="P-loop_NTPase"/>
</dbReference>
<dbReference type="RefSeq" id="WP_043532486.1">
    <property type="nucleotide sequence ID" value="NZ_BAABKU010000011.1"/>
</dbReference>
<dbReference type="eggNOG" id="COG0455">
    <property type="taxonomic scope" value="Bacteria"/>
</dbReference>
<dbReference type="NCBIfam" id="NF040564">
    <property type="entry name" value="SCO2523_fam"/>
    <property type="match status" value="1"/>
</dbReference>
<keyword evidence="2" id="KW-1185">Reference proteome</keyword>
<evidence type="ECO:0000313" key="1">
    <source>
        <dbReference type="EMBL" id="KHD73094.1"/>
    </source>
</evidence>
<dbReference type="SUPFAM" id="SSF52540">
    <property type="entry name" value="P-loop containing nucleoside triphosphate hydrolases"/>
    <property type="match status" value="1"/>
</dbReference>
<comment type="caution">
    <text evidence="1">The sequence shown here is derived from an EMBL/GenBank/DDBJ whole genome shotgun (WGS) entry which is preliminary data.</text>
</comment>
<sequence length="314" mass="34405">MFIFAASDKGGTGRSVTSSNLLYRSALQGNDVCYLDFDFGSPTAGAIFGIERAENGITDGTGMHSYLQRTVYQPAKIDVWAETDRPAVRHRPAGAGRLILLPGDVGGGDFVDVGGDAVSVKRQALVDQCLDLFLKLNAEFSLCLIDLSAGRNLAVELALRVTAAPAMRNITSRWLVFHRWTRQHVVAAGNLVAGPRGLRESAEKFGHDPEEFMDNLRFVRTAIIDPTTETQRGLSAKQGIWLHDSNERLNKLAGDHHVGRSRLLGSVPLDPMLQWQEQLITDSEVADGIANPKTRDAFNELAGRIVEQKAWETL</sequence>